<name>A0A6J6XV87_9ZZZZ</name>
<dbReference type="SUPFAM" id="SSF54909">
    <property type="entry name" value="Dimeric alpha+beta barrel"/>
    <property type="match status" value="2"/>
</dbReference>
<feature type="domain" description="EthD" evidence="1">
    <location>
        <begin position="132"/>
        <end position="219"/>
    </location>
</feature>
<proteinExistence type="predicted"/>
<accession>A0A6J6XV87</accession>
<dbReference type="InterPro" id="IPR011008">
    <property type="entry name" value="Dimeric_a/b-barrel"/>
</dbReference>
<dbReference type="AlphaFoldDB" id="A0A6J6XV87"/>
<feature type="domain" description="EthD" evidence="1">
    <location>
        <begin position="12"/>
        <end position="97"/>
    </location>
</feature>
<reference evidence="2" key="1">
    <citation type="submission" date="2020-05" db="EMBL/GenBank/DDBJ databases">
        <authorList>
            <person name="Chiriac C."/>
            <person name="Salcher M."/>
            <person name="Ghai R."/>
            <person name="Kavagutti S V."/>
        </authorList>
    </citation>
    <scope>NUCLEOTIDE SEQUENCE</scope>
</reference>
<dbReference type="GO" id="GO:0016491">
    <property type="term" value="F:oxidoreductase activity"/>
    <property type="evidence" value="ECO:0007669"/>
    <property type="project" value="InterPro"/>
</dbReference>
<sequence length="238" mass="28123">MFKVIAFVKRRDGIEIEEFHDRWRGRHADLIAQSPATKGLIRYEQSHRSLRDYEREDCPFDGMATQWYESWDAFIDMYSNTEYQATVGADENDLFDQKALVAVFTEVEDVIVERPEGLTAPYTRLCCAVRRKPGMEIEEFHTYWLEEHGPLNRDDADIRKFFLAYEQNHRMRSDYARKDCDVDGVTIQTFASAREFYAMALDPIYAERIHPDELKFLARDNLIWLLTDAEEVILDRRS</sequence>
<dbReference type="Pfam" id="PF07110">
    <property type="entry name" value="EthD"/>
    <property type="match status" value="2"/>
</dbReference>
<dbReference type="Gene3D" id="3.30.70.100">
    <property type="match status" value="2"/>
</dbReference>
<evidence type="ECO:0000313" key="2">
    <source>
        <dbReference type="EMBL" id="CAB4799723.1"/>
    </source>
</evidence>
<dbReference type="EMBL" id="CAFAAH010000133">
    <property type="protein sequence ID" value="CAB4799723.1"/>
    <property type="molecule type" value="Genomic_DNA"/>
</dbReference>
<gene>
    <name evidence="2" type="ORF">UFOPK2996_01001</name>
</gene>
<dbReference type="InterPro" id="IPR009799">
    <property type="entry name" value="EthD_dom"/>
</dbReference>
<organism evidence="2">
    <name type="scientific">freshwater metagenome</name>
    <dbReference type="NCBI Taxonomy" id="449393"/>
    <lineage>
        <taxon>unclassified sequences</taxon>
        <taxon>metagenomes</taxon>
        <taxon>ecological metagenomes</taxon>
    </lineage>
</organism>
<evidence type="ECO:0000259" key="1">
    <source>
        <dbReference type="Pfam" id="PF07110"/>
    </source>
</evidence>
<protein>
    <submittedName>
        <fullName evidence="2">Unannotated protein</fullName>
    </submittedName>
</protein>